<reference evidence="1" key="1">
    <citation type="submission" date="2022-07" db="EMBL/GenBank/DDBJ databases">
        <title>Enhanced cultured diversity of the mouse gut microbiota enables custom-made synthetic communities.</title>
        <authorList>
            <person name="Afrizal A."/>
        </authorList>
    </citation>
    <scope>NUCLEOTIDE SEQUENCE</scope>
    <source>
        <strain evidence="1">DSM 29482</strain>
    </source>
</reference>
<evidence type="ECO:0000313" key="2">
    <source>
        <dbReference type="Proteomes" id="UP001142078"/>
    </source>
</evidence>
<keyword evidence="2" id="KW-1185">Reference proteome</keyword>
<evidence type="ECO:0008006" key="3">
    <source>
        <dbReference type="Google" id="ProtNLM"/>
    </source>
</evidence>
<sequence>MENKMLYEIETRVYFSSQEEAFNTLPFLHECLKKKTEFETRMYGIELFNSGKILRVSQVKDNKKLRTYLGYKEPDIGKIFNIRNEIDEEITYGINESFILKFIQGIKKEVNTGNINKLLESLGYKQFMSLTGTNITGYYEKFQIDLKLMKCSTLKYPLLLEIEKSAEVVEEAFCKELELKNFISEYKLESRIVKEEPPILLRKSI</sequence>
<organism evidence="1 2">
    <name type="scientific">Anaerosalibacter massiliensis</name>
    <dbReference type="NCBI Taxonomy" id="1347392"/>
    <lineage>
        <taxon>Bacteria</taxon>
        <taxon>Bacillati</taxon>
        <taxon>Bacillota</taxon>
        <taxon>Tissierellia</taxon>
        <taxon>Tissierellales</taxon>
        <taxon>Sporanaerobacteraceae</taxon>
        <taxon>Anaerosalibacter</taxon>
    </lineage>
</organism>
<protein>
    <recommendedName>
        <fullName evidence="3">CYTH domain-containing protein</fullName>
    </recommendedName>
</protein>
<comment type="caution">
    <text evidence="1">The sequence shown here is derived from an EMBL/GenBank/DDBJ whole genome shotgun (WGS) entry which is preliminary data.</text>
</comment>
<dbReference type="EMBL" id="JANJZL010000004">
    <property type="protein sequence ID" value="MCR2044042.1"/>
    <property type="molecule type" value="Genomic_DNA"/>
</dbReference>
<dbReference type="Proteomes" id="UP001142078">
    <property type="component" value="Unassembled WGS sequence"/>
</dbReference>
<accession>A0A9X2S6U6</accession>
<dbReference type="Gene3D" id="2.40.320.10">
    <property type="entry name" value="Hypothetical Protein Pfu-838710-001"/>
    <property type="match status" value="1"/>
</dbReference>
<proteinExistence type="predicted"/>
<evidence type="ECO:0000313" key="1">
    <source>
        <dbReference type="EMBL" id="MCR2044042.1"/>
    </source>
</evidence>
<name>A0A9X2S6U6_9FIRM</name>
<dbReference type="RefSeq" id="WP_042682958.1">
    <property type="nucleotide sequence ID" value="NZ_CABKTM010000049.1"/>
</dbReference>
<gene>
    <name evidence="1" type="ORF">NSA23_07900</name>
</gene>
<dbReference type="AlphaFoldDB" id="A0A9X2S6U6"/>
<dbReference type="OrthoDB" id="3034953at2"/>